<keyword evidence="1" id="KW-0472">Membrane</keyword>
<keyword evidence="3" id="KW-1185">Reference proteome</keyword>
<keyword evidence="1" id="KW-0812">Transmembrane</keyword>
<keyword evidence="1" id="KW-1133">Transmembrane helix</keyword>
<organism evidence="2 3">
    <name type="scientific">Saccharibacillus alkalitolerans</name>
    <dbReference type="NCBI Taxonomy" id="2705290"/>
    <lineage>
        <taxon>Bacteria</taxon>
        <taxon>Bacillati</taxon>
        <taxon>Bacillota</taxon>
        <taxon>Bacilli</taxon>
        <taxon>Bacillales</taxon>
        <taxon>Paenibacillaceae</taxon>
        <taxon>Saccharibacillus</taxon>
    </lineage>
</organism>
<accession>A0ABX0F0V1</accession>
<dbReference type="RefSeq" id="WP_166272144.1">
    <property type="nucleotide sequence ID" value="NZ_JAAFGS010000001.1"/>
</dbReference>
<name>A0ABX0F0V1_9BACL</name>
<feature type="transmembrane region" description="Helical" evidence="1">
    <location>
        <begin position="12"/>
        <end position="32"/>
    </location>
</feature>
<evidence type="ECO:0000256" key="1">
    <source>
        <dbReference type="SAM" id="Phobius"/>
    </source>
</evidence>
<comment type="caution">
    <text evidence="2">The sequence shown here is derived from an EMBL/GenBank/DDBJ whole genome shotgun (WGS) entry which is preliminary data.</text>
</comment>
<evidence type="ECO:0000313" key="3">
    <source>
        <dbReference type="Proteomes" id="UP000800303"/>
    </source>
</evidence>
<protein>
    <submittedName>
        <fullName evidence="2">Uncharacterized protein</fullName>
    </submittedName>
</protein>
<dbReference type="Proteomes" id="UP000800303">
    <property type="component" value="Unassembled WGS sequence"/>
</dbReference>
<dbReference type="EMBL" id="JAAFGS010000001">
    <property type="protein sequence ID" value="NGZ74147.1"/>
    <property type="molecule type" value="Genomic_DNA"/>
</dbReference>
<reference evidence="2 3" key="1">
    <citation type="submission" date="2020-01" db="EMBL/GenBank/DDBJ databases">
        <title>Polyphasic characterisation and genomic insights into a novel alkali tolerant bacterium VR-M41.</title>
        <authorList>
            <person name="Vemuluri V.R."/>
        </authorList>
    </citation>
    <scope>NUCLEOTIDE SEQUENCE [LARGE SCALE GENOMIC DNA]</scope>
    <source>
        <strain evidence="2 3">VR-M41</strain>
    </source>
</reference>
<gene>
    <name evidence="2" type="ORF">GYN08_02380</name>
</gene>
<sequence>MRTKIKLPDQRILLFVLAVLLVGAVATMAVMLRQQPADSAAEADADGGENFRLVVDGGIYMPDENRSLISNYRPEDTVRDALERSGIVKFDNEGRIASVDNTELHSELVWTVKQNGKALPESGFSTRLDPGDEILLYIEAPGTAGEPVNTLLISGGELSPSLSGSYAHPYTEGTVVRDVLKASGLVTMTENDRAIRLVKASPDAQAGYMTKPSENWVLKVNGKELISGRGLDMPLQPGDYVELTLERV</sequence>
<evidence type="ECO:0000313" key="2">
    <source>
        <dbReference type="EMBL" id="NGZ74147.1"/>
    </source>
</evidence>
<proteinExistence type="predicted"/>